<dbReference type="PROSITE" id="PS50249">
    <property type="entry name" value="MPN"/>
    <property type="match status" value="1"/>
</dbReference>
<protein>
    <submittedName>
        <fullName evidence="3">Putative CPF 0172 family protein</fullName>
    </submittedName>
</protein>
<dbReference type="PANTHER" id="PTHR12941:SF10">
    <property type="entry name" value="ER MEMBRANE PROTEIN COMPLEX SUBUNIT 8_9 HOMOLOG"/>
    <property type="match status" value="1"/>
</dbReference>
<name>Q1W2L0_SALBI</name>
<evidence type="ECO:0000313" key="3">
    <source>
        <dbReference type="EMBL" id="ABD97881.1"/>
    </source>
</evidence>
<sequence>MGELIYEIRQNAYLKLILHALKHKASAVNGVLVGRFDANKGVVEISDAVPLFHLSIGLLPALEIALMQIEEHYASQGLSLVGYFHANERSDDYDLGIVAKNIGDHLCRYFPQAGILLLDNRKLEALPKVKDRSHVMQLYSRDGSKWKVEESGQLVIKEPSANVMLLDYVSTQKWEDIVDFDDHLDDISKDWLNSELFK</sequence>
<dbReference type="EMBL" id="DQ444286">
    <property type="protein sequence ID" value="ABD97881.1"/>
    <property type="molecule type" value="mRNA"/>
</dbReference>
<dbReference type="Pfam" id="PF03665">
    <property type="entry name" value="UPF0172"/>
    <property type="match status" value="1"/>
</dbReference>
<dbReference type="InterPro" id="IPR037518">
    <property type="entry name" value="MPN"/>
</dbReference>
<evidence type="ECO:0000259" key="2">
    <source>
        <dbReference type="PROSITE" id="PS50249"/>
    </source>
</evidence>
<organism evidence="3">
    <name type="scientific">Salicornia bigelovii</name>
    <name type="common">Dwarf glasswort</name>
    <dbReference type="NCBI Taxonomy" id="46105"/>
    <lineage>
        <taxon>Eukaryota</taxon>
        <taxon>Viridiplantae</taxon>
        <taxon>Streptophyta</taxon>
        <taxon>Embryophyta</taxon>
        <taxon>Tracheophyta</taxon>
        <taxon>Spermatophyta</taxon>
        <taxon>Magnoliopsida</taxon>
        <taxon>eudicotyledons</taxon>
        <taxon>Gunneridae</taxon>
        <taxon>Pentapetalae</taxon>
        <taxon>Caryophyllales</taxon>
        <taxon>Chenopodiaceae</taxon>
        <taxon>Salicornioideae</taxon>
        <taxon>Salicornia</taxon>
        <taxon>Salicornia subgen. Salicornia</taxon>
    </lineage>
</organism>
<dbReference type="AlphaFoldDB" id="Q1W2L0"/>
<gene>
    <name evidence="3" type="primary">UPF1</name>
</gene>
<dbReference type="PANTHER" id="PTHR12941">
    <property type="entry name" value="ER MEMBRANE PROTEIN COMPLEX"/>
    <property type="match status" value="1"/>
</dbReference>
<evidence type="ECO:0000256" key="1">
    <source>
        <dbReference type="ARBA" id="ARBA00007461"/>
    </source>
</evidence>
<reference evidence="3" key="1">
    <citation type="submission" date="2006-03" db="EMBL/GenBank/DDBJ databases">
        <title>Hypothetical UPF0172 protein gene cloned from Salicornian bigelovii Torr cDNA library based on suppression subtractive hybridization.</title>
        <authorList>
            <person name="Zhang D."/>
            <person name="Ma H."/>
            <person name="Ji X."/>
            <person name="Zhou C."/>
            <person name="Wang M."/>
            <person name="Ren L."/>
            <person name="Yang Y."/>
        </authorList>
    </citation>
    <scope>NUCLEOTIDE SEQUENCE</scope>
    <source>
        <tissue evidence="3">Whole plant</tissue>
    </source>
</reference>
<feature type="domain" description="MPN" evidence="2">
    <location>
        <begin position="6"/>
        <end position="140"/>
    </location>
</feature>
<dbReference type="CDD" id="cd08060">
    <property type="entry name" value="MPN_UPF0172"/>
    <property type="match status" value="1"/>
</dbReference>
<dbReference type="InterPro" id="IPR005366">
    <property type="entry name" value="EMC8/9"/>
</dbReference>
<accession>Q1W2L0</accession>
<dbReference type="Gene3D" id="3.40.140.10">
    <property type="entry name" value="Cytidine Deaminase, domain 2"/>
    <property type="match status" value="1"/>
</dbReference>
<comment type="similarity">
    <text evidence="1">Belongs to the EMC8/EMC9 family.</text>
</comment>
<dbReference type="GO" id="GO:0072546">
    <property type="term" value="C:EMC complex"/>
    <property type="evidence" value="ECO:0007669"/>
    <property type="project" value="InterPro"/>
</dbReference>
<proteinExistence type="evidence at transcript level"/>